<dbReference type="RefSeq" id="WP_009283447.1">
    <property type="nucleotide sequence ID" value="NZ_CAIT01000007.1"/>
</dbReference>
<dbReference type="OrthoDB" id="928068at2"/>
<sequence length="377" mass="42163">MSRAAISFLLFWLISLSVSGQCDVSQDSAGRIITTCQVYSTSRPNEIKSYHKQTVYLGSEYFTYPIWQQGTVWLDNAGQPISCQIAYSLVDQKVYCRFNGSLTSRVVTPESFSINGLLFTRRQPGSVGRGYLAVLRNGQTKLLLNLQRHLVTARITDGYAKGDAFDGSYQTRKIYYIQKGDAQPEPIDLTRPSLLNALYDQAEKLAERFPETTLTTETVVNALAYYDQLTAATGPLKPALSMEPVFTQALHNRIKYPSRAWNEGVYGRVYIRFEITKRGEAINITSLSPENNEYGFDQAVKQALRKLSVLKPVYAGKYVLPVAFTFTNTLASTSACLPTRTLSPDQLADCTILEEFTVPIVVTKKVGTCREIWGTSR</sequence>
<feature type="domain" description="TonB C-terminal" evidence="6">
    <location>
        <begin position="241"/>
        <end position="333"/>
    </location>
</feature>
<dbReference type="STRING" id="1185876.BN8_04085"/>
<dbReference type="PROSITE" id="PS52015">
    <property type="entry name" value="TONB_CTD"/>
    <property type="match status" value="1"/>
</dbReference>
<evidence type="ECO:0000256" key="2">
    <source>
        <dbReference type="ARBA" id="ARBA00022692"/>
    </source>
</evidence>
<dbReference type="eggNOG" id="ENOG502ZB63">
    <property type="taxonomic scope" value="Bacteria"/>
</dbReference>
<reference evidence="7 8" key="1">
    <citation type="journal article" date="2012" name="J. Bacteriol.">
        <title>Genome Sequence of the Filamentous Bacterium Fibrisoma limi BUZ 3T.</title>
        <authorList>
            <person name="Filippini M."/>
            <person name="Qi W."/>
            <person name="Jaenicke S."/>
            <person name="Goesmann A."/>
            <person name="Smits T.H."/>
            <person name="Bagheri H.C."/>
        </authorList>
    </citation>
    <scope>NUCLEOTIDE SEQUENCE [LARGE SCALE GENOMIC DNA]</scope>
    <source>
        <strain evidence="8">BUZ 3T</strain>
    </source>
</reference>
<dbReference type="Gene3D" id="3.30.1150.10">
    <property type="match status" value="1"/>
</dbReference>
<dbReference type="InterPro" id="IPR037682">
    <property type="entry name" value="TonB_C"/>
</dbReference>
<comment type="subcellular location">
    <subcellularLocation>
        <location evidence="1">Membrane</location>
        <topology evidence="1">Single-pass membrane protein</topology>
    </subcellularLocation>
</comment>
<dbReference type="InterPro" id="IPR006260">
    <property type="entry name" value="TonB/TolA_C"/>
</dbReference>
<keyword evidence="3" id="KW-1133">Transmembrane helix</keyword>
<gene>
    <name evidence="7" type="ORF">BN8_04085</name>
</gene>
<feature type="signal peptide" evidence="5">
    <location>
        <begin position="1"/>
        <end position="20"/>
    </location>
</feature>
<evidence type="ECO:0000259" key="6">
    <source>
        <dbReference type="PROSITE" id="PS52015"/>
    </source>
</evidence>
<evidence type="ECO:0000313" key="7">
    <source>
        <dbReference type="EMBL" id="CCH54871.1"/>
    </source>
</evidence>
<dbReference type="Pfam" id="PF03544">
    <property type="entry name" value="TonB_C"/>
    <property type="match status" value="1"/>
</dbReference>
<comment type="caution">
    <text evidence="7">The sequence shown here is derived from an EMBL/GenBank/DDBJ whole genome shotgun (WGS) entry which is preliminary data.</text>
</comment>
<dbReference type="EMBL" id="CAIT01000007">
    <property type="protein sequence ID" value="CCH54871.1"/>
    <property type="molecule type" value="Genomic_DNA"/>
</dbReference>
<protein>
    <recommendedName>
        <fullName evidence="6">TonB C-terminal domain-containing protein</fullName>
    </recommendedName>
</protein>
<evidence type="ECO:0000256" key="1">
    <source>
        <dbReference type="ARBA" id="ARBA00004167"/>
    </source>
</evidence>
<keyword evidence="4" id="KW-0472">Membrane</keyword>
<dbReference type="NCBIfam" id="TIGR01352">
    <property type="entry name" value="tonB_Cterm"/>
    <property type="match status" value="1"/>
</dbReference>
<evidence type="ECO:0000313" key="8">
    <source>
        <dbReference type="Proteomes" id="UP000009309"/>
    </source>
</evidence>
<dbReference type="AlphaFoldDB" id="I2GLU5"/>
<dbReference type="GO" id="GO:0055085">
    <property type="term" value="P:transmembrane transport"/>
    <property type="evidence" value="ECO:0007669"/>
    <property type="project" value="InterPro"/>
</dbReference>
<feature type="chain" id="PRO_5003659708" description="TonB C-terminal domain-containing protein" evidence="5">
    <location>
        <begin position="21"/>
        <end position="377"/>
    </location>
</feature>
<keyword evidence="2" id="KW-0812">Transmembrane</keyword>
<dbReference type="SUPFAM" id="SSF74653">
    <property type="entry name" value="TolA/TonB C-terminal domain"/>
    <property type="match status" value="1"/>
</dbReference>
<organism evidence="7 8">
    <name type="scientific">Fibrisoma limi BUZ 3</name>
    <dbReference type="NCBI Taxonomy" id="1185876"/>
    <lineage>
        <taxon>Bacteria</taxon>
        <taxon>Pseudomonadati</taxon>
        <taxon>Bacteroidota</taxon>
        <taxon>Cytophagia</taxon>
        <taxon>Cytophagales</taxon>
        <taxon>Spirosomataceae</taxon>
        <taxon>Fibrisoma</taxon>
    </lineage>
</organism>
<evidence type="ECO:0000256" key="3">
    <source>
        <dbReference type="ARBA" id="ARBA00022989"/>
    </source>
</evidence>
<evidence type="ECO:0000256" key="4">
    <source>
        <dbReference type="ARBA" id="ARBA00023136"/>
    </source>
</evidence>
<dbReference type="Proteomes" id="UP000009309">
    <property type="component" value="Unassembled WGS sequence"/>
</dbReference>
<evidence type="ECO:0000256" key="5">
    <source>
        <dbReference type="SAM" id="SignalP"/>
    </source>
</evidence>
<name>I2GLU5_9BACT</name>
<keyword evidence="5" id="KW-0732">Signal</keyword>
<accession>I2GLU5</accession>
<proteinExistence type="predicted"/>
<keyword evidence="8" id="KW-1185">Reference proteome</keyword>
<dbReference type="GO" id="GO:0016020">
    <property type="term" value="C:membrane"/>
    <property type="evidence" value="ECO:0007669"/>
    <property type="project" value="UniProtKB-SubCell"/>
</dbReference>